<feature type="transmembrane region" description="Helical" evidence="9">
    <location>
        <begin position="12"/>
        <end position="32"/>
    </location>
</feature>
<comment type="caution">
    <text evidence="10">The sequence shown here is derived from an EMBL/GenBank/DDBJ whole genome shotgun (WGS) entry which is preliminary data.</text>
</comment>
<evidence type="ECO:0000256" key="8">
    <source>
        <dbReference type="ARBA" id="ARBA00037998"/>
    </source>
</evidence>
<feature type="transmembrane region" description="Helical" evidence="9">
    <location>
        <begin position="138"/>
        <end position="158"/>
    </location>
</feature>
<evidence type="ECO:0000313" key="10">
    <source>
        <dbReference type="EMBL" id="RUR71278.1"/>
    </source>
</evidence>
<dbReference type="InterPro" id="IPR001851">
    <property type="entry name" value="ABC_transp_permease"/>
</dbReference>
<dbReference type="Pfam" id="PF02653">
    <property type="entry name" value="BPD_transp_2"/>
    <property type="match status" value="1"/>
</dbReference>
<evidence type="ECO:0000256" key="9">
    <source>
        <dbReference type="SAM" id="Phobius"/>
    </source>
</evidence>
<name>A0A3S0ZEG3_9BURK</name>
<comment type="similarity">
    <text evidence="8">Belongs to the binding-protein-dependent transport system permease family. LivHM subfamily.</text>
</comment>
<dbReference type="PANTHER" id="PTHR11795">
    <property type="entry name" value="BRANCHED-CHAIN AMINO ACID TRANSPORT SYSTEM PERMEASE PROTEIN LIVH"/>
    <property type="match status" value="1"/>
</dbReference>
<gene>
    <name evidence="10" type="ORF">EJP67_29960</name>
</gene>
<evidence type="ECO:0000256" key="3">
    <source>
        <dbReference type="ARBA" id="ARBA00022475"/>
    </source>
</evidence>
<dbReference type="RefSeq" id="WP_126025357.1">
    <property type="nucleotide sequence ID" value="NZ_RXFT01000019.1"/>
</dbReference>
<reference evidence="10 11" key="1">
    <citation type="submission" date="2018-12" db="EMBL/GenBank/DDBJ databases">
        <title>The genome sequences of Variovorax guangxiensis DSM 27352.</title>
        <authorList>
            <person name="Gao J."/>
            <person name="Sun J."/>
        </authorList>
    </citation>
    <scope>NUCLEOTIDE SEQUENCE [LARGE SCALE GENOMIC DNA]</scope>
    <source>
        <strain evidence="10 11">DSM 27352</strain>
    </source>
</reference>
<dbReference type="OrthoDB" id="9807115at2"/>
<feature type="transmembrane region" description="Helical" evidence="9">
    <location>
        <begin position="60"/>
        <end position="79"/>
    </location>
</feature>
<accession>A0A3S0ZEG3</accession>
<dbReference type="EMBL" id="RXFT01000019">
    <property type="protein sequence ID" value="RUR71278.1"/>
    <property type="molecule type" value="Genomic_DNA"/>
</dbReference>
<feature type="transmembrane region" description="Helical" evidence="9">
    <location>
        <begin position="189"/>
        <end position="213"/>
    </location>
</feature>
<dbReference type="InterPro" id="IPR052157">
    <property type="entry name" value="BCAA_transport_permease"/>
</dbReference>
<keyword evidence="4 9" id="KW-0812">Transmembrane</keyword>
<proteinExistence type="inferred from homology"/>
<organism evidence="10 11">
    <name type="scientific">Variovorax guangxiensis</name>
    <dbReference type="NCBI Taxonomy" id="1775474"/>
    <lineage>
        <taxon>Bacteria</taxon>
        <taxon>Pseudomonadati</taxon>
        <taxon>Pseudomonadota</taxon>
        <taxon>Betaproteobacteria</taxon>
        <taxon>Burkholderiales</taxon>
        <taxon>Comamonadaceae</taxon>
        <taxon>Variovorax</taxon>
    </lineage>
</organism>
<keyword evidence="7 9" id="KW-0472">Membrane</keyword>
<keyword evidence="3" id="KW-1003">Cell membrane</keyword>
<dbReference type="GO" id="GO:0005886">
    <property type="term" value="C:plasma membrane"/>
    <property type="evidence" value="ECO:0007669"/>
    <property type="project" value="UniProtKB-SubCell"/>
</dbReference>
<evidence type="ECO:0000256" key="2">
    <source>
        <dbReference type="ARBA" id="ARBA00022448"/>
    </source>
</evidence>
<dbReference type="CDD" id="cd06582">
    <property type="entry name" value="TM_PBP1_LivH_like"/>
    <property type="match status" value="1"/>
</dbReference>
<feature type="transmembrane region" description="Helical" evidence="9">
    <location>
        <begin position="37"/>
        <end position="54"/>
    </location>
</feature>
<evidence type="ECO:0000256" key="1">
    <source>
        <dbReference type="ARBA" id="ARBA00004651"/>
    </source>
</evidence>
<evidence type="ECO:0000313" key="11">
    <source>
        <dbReference type="Proteomes" id="UP000281118"/>
    </source>
</evidence>
<keyword evidence="6 9" id="KW-1133">Transmembrane helix</keyword>
<dbReference type="GO" id="GO:0022857">
    <property type="term" value="F:transmembrane transporter activity"/>
    <property type="evidence" value="ECO:0007669"/>
    <property type="project" value="InterPro"/>
</dbReference>
<sequence length="313" mass="32638">MSLFLNLASQGLINGAVYALIAIGLAMVFGLLRILHIAHAGLFALGGYLGLVVTNATGSFAFGLVVSMVIVAACGVLMYRLCYEPILEQPPYVPLIASVGMFLAIEELLRLVFGDHGLSYHVPPLAGAVDLGGMRIKYAEIAVVVVACMLLGGLALFATRTRVGMAWRASVSEPRMAASCGVSLRQVRYLNFAIGSAFAAAAGVMVGVLNNLVEPSMGAVPSYKALAIIVLGGLGNMGGTLLAALLLGLIEAFGATYFSNYLDRDSIAFAAMLCVLLVRPEGLFSGASGKPGLLARKLQLTGAAKWVLTKRPS</sequence>
<protein>
    <submittedName>
        <fullName evidence="10">Branched-chain amino acid ABC transporter permease</fullName>
    </submittedName>
</protein>
<dbReference type="GO" id="GO:0006865">
    <property type="term" value="P:amino acid transport"/>
    <property type="evidence" value="ECO:0007669"/>
    <property type="project" value="UniProtKB-KW"/>
</dbReference>
<evidence type="ECO:0000256" key="6">
    <source>
        <dbReference type="ARBA" id="ARBA00022989"/>
    </source>
</evidence>
<dbReference type="Proteomes" id="UP000281118">
    <property type="component" value="Unassembled WGS sequence"/>
</dbReference>
<dbReference type="AlphaFoldDB" id="A0A3S0ZEG3"/>
<comment type="subcellular location">
    <subcellularLocation>
        <location evidence="1">Cell membrane</location>
        <topology evidence="1">Multi-pass membrane protein</topology>
    </subcellularLocation>
</comment>
<dbReference type="PANTHER" id="PTHR11795:SF445">
    <property type="entry name" value="AMINO ACID ABC TRANSPORTER PERMEASE PROTEIN"/>
    <property type="match status" value="1"/>
</dbReference>
<keyword evidence="5" id="KW-0029">Amino-acid transport</keyword>
<keyword evidence="2" id="KW-0813">Transport</keyword>
<evidence type="ECO:0000256" key="4">
    <source>
        <dbReference type="ARBA" id="ARBA00022692"/>
    </source>
</evidence>
<feature type="transmembrane region" description="Helical" evidence="9">
    <location>
        <begin position="225"/>
        <end position="250"/>
    </location>
</feature>
<evidence type="ECO:0000256" key="7">
    <source>
        <dbReference type="ARBA" id="ARBA00023136"/>
    </source>
</evidence>
<feature type="transmembrane region" description="Helical" evidence="9">
    <location>
        <begin position="91"/>
        <end position="113"/>
    </location>
</feature>
<evidence type="ECO:0000256" key="5">
    <source>
        <dbReference type="ARBA" id="ARBA00022970"/>
    </source>
</evidence>